<dbReference type="GO" id="GO:0003998">
    <property type="term" value="F:acylphosphatase activity"/>
    <property type="evidence" value="ECO:0007669"/>
    <property type="project" value="UniProtKB-EC"/>
</dbReference>
<organism evidence="7 8">
    <name type="scientific">Polystyrenella longa</name>
    <dbReference type="NCBI Taxonomy" id="2528007"/>
    <lineage>
        <taxon>Bacteria</taxon>
        <taxon>Pseudomonadati</taxon>
        <taxon>Planctomycetota</taxon>
        <taxon>Planctomycetia</taxon>
        <taxon>Planctomycetales</taxon>
        <taxon>Planctomycetaceae</taxon>
        <taxon>Polystyrenella</taxon>
    </lineage>
</organism>
<dbReference type="InterPro" id="IPR001792">
    <property type="entry name" value="Acylphosphatase-like_dom"/>
</dbReference>
<dbReference type="InterPro" id="IPR017968">
    <property type="entry name" value="Acylphosphatase_CS"/>
</dbReference>
<dbReference type="InterPro" id="IPR036046">
    <property type="entry name" value="Acylphosphatase-like_dom_sf"/>
</dbReference>
<feature type="active site" evidence="4">
    <location>
        <position position="35"/>
    </location>
</feature>
<keyword evidence="4 7" id="KW-0378">Hydrolase</keyword>
<accession>A0A518CPV1</accession>
<gene>
    <name evidence="7" type="primary">yccX</name>
    <name evidence="7" type="ORF">Pla110_29630</name>
</gene>
<evidence type="ECO:0000256" key="5">
    <source>
        <dbReference type="RuleBase" id="RU004168"/>
    </source>
</evidence>
<name>A0A518CPV1_9PLAN</name>
<keyword evidence="8" id="KW-1185">Reference proteome</keyword>
<evidence type="ECO:0000259" key="6">
    <source>
        <dbReference type="PROSITE" id="PS51160"/>
    </source>
</evidence>
<comment type="similarity">
    <text evidence="1 5">Belongs to the acylphosphatase family.</text>
</comment>
<evidence type="ECO:0000256" key="3">
    <source>
        <dbReference type="ARBA" id="ARBA00047645"/>
    </source>
</evidence>
<dbReference type="Pfam" id="PF00708">
    <property type="entry name" value="Acylphosphatase"/>
    <property type="match status" value="1"/>
</dbReference>
<protein>
    <recommendedName>
        <fullName evidence="2 4">acylphosphatase</fullName>
        <ecNumber evidence="2 4">3.6.1.7</ecNumber>
    </recommendedName>
</protein>
<dbReference type="PANTHER" id="PTHR47268">
    <property type="entry name" value="ACYLPHOSPHATASE"/>
    <property type="match status" value="1"/>
</dbReference>
<dbReference type="PROSITE" id="PS00151">
    <property type="entry name" value="ACYLPHOSPHATASE_2"/>
    <property type="match status" value="1"/>
</dbReference>
<dbReference type="Proteomes" id="UP000317178">
    <property type="component" value="Chromosome"/>
</dbReference>
<dbReference type="KEGG" id="plon:Pla110_29630"/>
<evidence type="ECO:0000256" key="2">
    <source>
        <dbReference type="ARBA" id="ARBA00012150"/>
    </source>
</evidence>
<sequence>MQQLIIFHGHVQGVGFRYTTRQLARRFPVTGYVKNLPDGTVELFIDGDQDDLEQLVTAIQGRFERNFTRTEVTKQDTKEHYTSFDIRR</sequence>
<dbReference type="EC" id="3.6.1.7" evidence="2 4"/>
<evidence type="ECO:0000313" key="8">
    <source>
        <dbReference type="Proteomes" id="UP000317178"/>
    </source>
</evidence>
<evidence type="ECO:0000256" key="1">
    <source>
        <dbReference type="ARBA" id="ARBA00005614"/>
    </source>
</evidence>
<feature type="active site" evidence="4">
    <location>
        <position position="17"/>
    </location>
</feature>
<evidence type="ECO:0000256" key="4">
    <source>
        <dbReference type="PROSITE-ProRule" id="PRU00520"/>
    </source>
</evidence>
<comment type="catalytic activity">
    <reaction evidence="3 4">
        <text>an acyl phosphate + H2O = a carboxylate + phosphate + H(+)</text>
        <dbReference type="Rhea" id="RHEA:14965"/>
        <dbReference type="ChEBI" id="CHEBI:15377"/>
        <dbReference type="ChEBI" id="CHEBI:15378"/>
        <dbReference type="ChEBI" id="CHEBI:29067"/>
        <dbReference type="ChEBI" id="CHEBI:43474"/>
        <dbReference type="ChEBI" id="CHEBI:59918"/>
        <dbReference type="EC" id="3.6.1.7"/>
    </reaction>
</comment>
<dbReference type="EMBL" id="CP036281">
    <property type="protein sequence ID" value="QDU81224.1"/>
    <property type="molecule type" value="Genomic_DNA"/>
</dbReference>
<reference evidence="7 8" key="1">
    <citation type="submission" date="2019-02" db="EMBL/GenBank/DDBJ databases">
        <title>Deep-cultivation of Planctomycetes and their phenomic and genomic characterization uncovers novel biology.</title>
        <authorList>
            <person name="Wiegand S."/>
            <person name="Jogler M."/>
            <person name="Boedeker C."/>
            <person name="Pinto D."/>
            <person name="Vollmers J."/>
            <person name="Rivas-Marin E."/>
            <person name="Kohn T."/>
            <person name="Peeters S.H."/>
            <person name="Heuer A."/>
            <person name="Rast P."/>
            <person name="Oberbeckmann S."/>
            <person name="Bunk B."/>
            <person name="Jeske O."/>
            <person name="Meyerdierks A."/>
            <person name="Storesund J.E."/>
            <person name="Kallscheuer N."/>
            <person name="Luecker S."/>
            <person name="Lage O.M."/>
            <person name="Pohl T."/>
            <person name="Merkel B.J."/>
            <person name="Hornburger P."/>
            <person name="Mueller R.-W."/>
            <person name="Bruemmer F."/>
            <person name="Labrenz M."/>
            <person name="Spormann A.M."/>
            <person name="Op den Camp H."/>
            <person name="Overmann J."/>
            <person name="Amann R."/>
            <person name="Jetten M.S.M."/>
            <person name="Mascher T."/>
            <person name="Medema M.H."/>
            <person name="Devos D.P."/>
            <person name="Kaster A.-K."/>
            <person name="Ovreas L."/>
            <person name="Rohde M."/>
            <person name="Galperin M.Y."/>
            <person name="Jogler C."/>
        </authorList>
    </citation>
    <scope>NUCLEOTIDE SEQUENCE [LARGE SCALE GENOMIC DNA]</scope>
    <source>
        <strain evidence="7 8">Pla110</strain>
    </source>
</reference>
<dbReference type="Gene3D" id="3.30.70.100">
    <property type="match status" value="1"/>
</dbReference>
<dbReference type="RefSeq" id="WP_144996427.1">
    <property type="nucleotide sequence ID" value="NZ_CP036281.1"/>
</dbReference>
<dbReference type="OrthoDB" id="9808093at2"/>
<evidence type="ECO:0000313" key="7">
    <source>
        <dbReference type="EMBL" id="QDU81224.1"/>
    </source>
</evidence>
<proteinExistence type="inferred from homology"/>
<dbReference type="InterPro" id="IPR020456">
    <property type="entry name" value="Acylphosphatase"/>
</dbReference>
<dbReference type="PROSITE" id="PS51160">
    <property type="entry name" value="ACYLPHOSPHATASE_3"/>
    <property type="match status" value="1"/>
</dbReference>
<feature type="domain" description="Acylphosphatase-like" evidence="6">
    <location>
        <begin position="2"/>
        <end position="88"/>
    </location>
</feature>
<dbReference type="PANTHER" id="PTHR47268:SF4">
    <property type="entry name" value="ACYLPHOSPHATASE"/>
    <property type="match status" value="1"/>
</dbReference>
<dbReference type="SUPFAM" id="SSF54975">
    <property type="entry name" value="Acylphosphatase/BLUF domain-like"/>
    <property type="match status" value="1"/>
</dbReference>
<dbReference type="AlphaFoldDB" id="A0A518CPV1"/>